<feature type="transmembrane region" description="Helical" evidence="1">
    <location>
        <begin position="177"/>
        <end position="196"/>
    </location>
</feature>
<keyword evidence="3" id="KW-1185">Reference proteome</keyword>
<dbReference type="STRING" id="1116391.PM3016_5224"/>
<keyword evidence="1" id="KW-0472">Membrane</keyword>
<feature type="transmembrane region" description="Helical" evidence="1">
    <location>
        <begin position="242"/>
        <end position="261"/>
    </location>
</feature>
<accession>H6NQU6</accession>
<proteinExistence type="predicted"/>
<dbReference type="Proteomes" id="UP000007523">
    <property type="component" value="Chromosome"/>
</dbReference>
<protein>
    <recommendedName>
        <fullName evidence="4">DoxX family protein</fullName>
    </recommendedName>
</protein>
<evidence type="ECO:0008006" key="4">
    <source>
        <dbReference type="Google" id="ProtNLM"/>
    </source>
</evidence>
<feature type="transmembrane region" description="Helical" evidence="1">
    <location>
        <begin position="31"/>
        <end position="53"/>
    </location>
</feature>
<dbReference type="EMBL" id="CP003235">
    <property type="protein sequence ID" value="AFC31939.1"/>
    <property type="molecule type" value="Genomic_DNA"/>
</dbReference>
<evidence type="ECO:0000313" key="3">
    <source>
        <dbReference type="Proteomes" id="UP000007523"/>
    </source>
</evidence>
<reference evidence="2 3" key="1">
    <citation type="journal article" date="2012" name="J. Bacteriol.">
        <title>Complete Genome Sequence of Paenibacillus mucilaginosus 3016, a Bacterium Functional as Microbial Fertilizer.</title>
        <authorList>
            <person name="Ma M."/>
            <person name="Wang Z."/>
            <person name="Li L."/>
            <person name="Jiang X."/>
            <person name="Guan D."/>
            <person name="Cao F."/>
            <person name="Chen H."/>
            <person name="Wang X."/>
            <person name="Shen D."/>
            <person name="Du B."/>
            <person name="Li J."/>
        </authorList>
    </citation>
    <scope>NUCLEOTIDE SEQUENCE [LARGE SCALE GENOMIC DNA]</scope>
    <source>
        <strain evidence="2 3">3016</strain>
    </source>
</reference>
<dbReference type="HOGENOM" id="CLU_857492_0_0_9"/>
<dbReference type="AlphaFoldDB" id="H6NQU6"/>
<evidence type="ECO:0000256" key="1">
    <source>
        <dbReference type="SAM" id="Phobius"/>
    </source>
</evidence>
<feature type="transmembrane region" description="Helical" evidence="1">
    <location>
        <begin position="296"/>
        <end position="319"/>
    </location>
</feature>
<keyword evidence="1" id="KW-1133">Transmembrane helix</keyword>
<dbReference type="KEGG" id="pmq:PM3016_5224"/>
<name>H6NQU6_9BACL</name>
<feature type="transmembrane region" description="Helical" evidence="1">
    <location>
        <begin position="145"/>
        <end position="165"/>
    </location>
</feature>
<feature type="transmembrane region" description="Helical" evidence="1">
    <location>
        <begin position="112"/>
        <end position="139"/>
    </location>
</feature>
<organism evidence="2 3">
    <name type="scientific">Paenibacillus mucilaginosus 3016</name>
    <dbReference type="NCBI Taxonomy" id="1116391"/>
    <lineage>
        <taxon>Bacteria</taxon>
        <taxon>Bacillati</taxon>
        <taxon>Bacillota</taxon>
        <taxon>Bacilli</taxon>
        <taxon>Bacillales</taxon>
        <taxon>Paenibacillaceae</taxon>
        <taxon>Paenibacillus</taxon>
    </lineage>
</organism>
<gene>
    <name evidence="2" type="ORF">PM3016_5224</name>
</gene>
<sequence>MIHLGLFPGLYPHVKWFVPHGKEVPVPMAEVITPAFLFWLGVTLAGLLLSALFNEPLERVPLISRVHAVLDRWKPYETLILRIGLGAGLLLQLVTGTYLAPELAADGYWVTALLILAFAGLLSPRTLIVSGAALAVLYVHALADYGLFHGLDYMFYIGIIYYLLVAQTRWRPTATPVLYLFTGLSLAWVGLEKMTLPQLAYGIMEEYQIPTFGFSMENFVLISAFIELGLAWTFIVGILNRFISLVVTLVFITTTTVFGFREIVGHTIVHTLLIMFLIEGQGVFRSPFQFHRSPVLRCLFVLVNFVVLLFGLMAIYIAMGSAASHA</sequence>
<feature type="transmembrane region" description="Helical" evidence="1">
    <location>
        <begin position="216"/>
        <end position="235"/>
    </location>
</feature>
<keyword evidence="1" id="KW-0812">Transmembrane</keyword>
<feature type="transmembrane region" description="Helical" evidence="1">
    <location>
        <begin position="79"/>
        <end position="100"/>
    </location>
</feature>
<evidence type="ECO:0000313" key="2">
    <source>
        <dbReference type="EMBL" id="AFC31939.1"/>
    </source>
</evidence>